<accession>A0A498RBT8</accession>
<evidence type="ECO:0000313" key="4">
    <source>
        <dbReference type="Proteomes" id="UP000277811"/>
    </source>
</evidence>
<dbReference type="SUPFAM" id="SSF158221">
    <property type="entry name" value="YnzC-like"/>
    <property type="match status" value="1"/>
</dbReference>
<dbReference type="Gene3D" id="1.10.287.540">
    <property type="entry name" value="Helix hairpin bin"/>
    <property type="match status" value="1"/>
</dbReference>
<dbReference type="RefSeq" id="WP_122629571.1">
    <property type="nucleotide sequence ID" value="NZ_UPPP01000094.1"/>
</dbReference>
<dbReference type="Pfam" id="PF05979">
    <property type="entry name" value="DUF896"/>
    <property type="match status" value="1"/>
</dbReference>
<proteinExistence type="inferred from homology"/>
<dbReference type="GO" id="GO:0005737">
    <property type="term" value="C:cytoplasm"/>
    <property type="evidence" value="ECO:0007669"/>
    <property type="project" value="UniProtKB-SubCell"/>
</dbReference>
<name>A0A498RBT8_9FIRM</name>
<dbReference type="HAMAP" id="MF_01103">
    <property type="entry name" value="UPF0291"/>
    <property type="match status" value="1"/>
</dbReference>
<keyword evidence="1 2" id="KW-0963">Cytoplasm</keyword>
<dbReference type="PANTHER" id="PTHR37300:SF1">
    <property type="entry name" value="UPF0291 PROTEIN YNZC"/>
    <property type="match status" value="1"/>
</dbReference>
<dbReference type="AlphaFoldDB" id="A0A498RBT8"/>
<organism evidence="3 4">
    <name type="scientific">Lucifera butyrica</name>
    <dbReference type="NCBI Taxonomy" id="1351585"/>
    <lineage>
        <taxon>Bacteria</taxon>
        <taxon>Bacillati</taxon>
        <taxon>Bacillota</taxon>
        <taxon>Negativicutes</taxon>
        <taxon>Veillonellales</taxon>
        <taxon>Veillonellaceae</taxon>
        <taxon>Lucifera</taxon>
    </lineage>
</organism>
<reference evidence="3 4" key="1">
    <citation type="submission" date="2018-06" db="EMBL/GenBank/DDBJ databases">
        <authorList>
            <person name="Strepis N."/>
        </authorList>
    </citation>
    <scope>NUCLEOTIDE SEQUENCE [LARGE SCALE GENOMIC DNA]</scope>
    <source>
        <strain evidence="3">LUCI</strain>
    </source>
</reference>
<comment type="subcellular location">
    <subcellularLocation>
        <location evidence="2">Cytoplasm</location>
    </subcellularLocation>
</comment>
<comment type="similarity">
    <text evidence="2">Belongs to the UPF0291 family.</text>
</comment>
<keyword evidence="4" id="KW-1185">Reference proteome</keyword>
<dbReference type="InterPro" id="IPR009242">
    <property type="entry name" value="DUF896"/>
</dbReference>
<protein>
    <recommendedName>
        <fullName evidence="2">UPF0291 protein LUCI_3987</fullName>
    </recommendedName>
</protein>
<sequence>MSTPITPELINRINELARKQKTAGLSAEEQDEQARLRRIYIDNIKEQVRAQLDAVRKDPHPDHCDCGCHHQH</sequence>
<dbReference type="EMBL" id="UPPP01000094">
    <property type="protein sequence ID" value="VBB08709.1"/>
    <property type="molecule type" value="Genomic_DNA"/>
</dbReference>
<dbReference type="Proteomes" id="UP000277811">
    <property type="component" value="Unassembled WGS sequence"/>
</dbReference>
<evidence type="ECO:0000256" key="1">
    <source>
        <dbReference type="ARBA" id="ARBA00022490"/>
    </source>
</evidence>
<dbReference type="OrthoDB" id="390105at2"/>
<dbReference type="PANTHER" id="PTHR37300">
    <property type="entry name" value="UPF0291 PROTEIN CBO2609/CLC_2481"/>
    <property type="match status" value="1"/>
</dbReference>
<evidence type="ECO:0000256" key="2">
    <source>
        <dbReference type="HAMAP-Rule" id="MF_01103"/>
    </source>
</evidence>
<evidence type="ECO:0000313" key="3">
    <source>
        <dbReference type="EMBL" id="VBB08709.1"/>
    </source>
</evidence>
<gene>
    <name evidence="3" type="ORF">LUCI_3987</name>
</gene>